<comment type="caution">
    <text evidence="2">The sequence shown here is derived from an EMBL/GenBank/DDBJ whole genome shotgun (WGS) entry which is preliminary data.</text>
</comment>
<feature type="compositionally biased region" description="Basic and acidic residues" evidence="1">
    <location>
        <begin position="26"/>
        <end position="46"/>
    </location>
</feature>
<feature type="region of interest" description="Disordered" evidence="1">
    <location>
        <begin position="20"/>
        <end position="46"/>
    </location>
</feature>
<sequence>MAGRSWRDVRAKALRLNPWLDSAEAEEQRARERAENNGRRDLDKQA</sequence>
<gene>
    <name evidence="2" type="ORF">RM609_14700</name>
</gene>
<keyword evidence="3" id="KW-1185">Reference proteome</keyword>
<accession>A0ABU2SMW4</accession>
<dbReference type="RefSeq" id="WP_311611106.1">
    <property type="nucleotide sequence ID" value="NZ_JAVRFI010000008.1"/>
</dbReference>
<organism evidence="2 3">
    <name type="scientific">Streptomyces hesseae</name>
    <dbReference type="NCBI Taxonomy" id="3075519"/>
    <lineage>
        <taxon>Bacteria</taxon>
        <taxon>Bacillati</taxon>
        <taxon>Actinomycetota</taxon>
        <taxon>Actinomycetes</taxon>
        <taxon>Kitasatosporales</taxon>
        <taxon>Streptomycetaceae</taxon>
        <taxon>Streptomyces</taxon>
    </lineage>
</organism>
<evidence type="ECO:0000256" key="1">
    <source>
        <dbReference type="SAM" id="MobiDB-lite"/>
    </source>
</evidence>
<dbReference type="EMBL" id="JAVRFI010000008">
    <property type="protein sequence ID" value="MDT0450313.1"/>
    <property type="molecule type" value="Genomic_DNA"/>
</dbReference>
<proteinExistence type="predicted"/>
<protein>
    <submittedName>
        <fullName evidence="2">Uncharacterized protein</fullName>
    </submittedName>
</protein>
<evidence type="ECO:0000313" key="3">
    <source>
        <dbReference type="Proteomes" id="UP001180531"/>
    </source>
</evidence>
<evidence type="ECO:0000313" key="2">
    <source>
        <dbReference type="EMBL" id="MDT0450313.1"/>
    </source>
</evidence>
<name>A0ABU2SMW4_9ACTN</name>
<dbReference type="Proteomes" id="UP001180531">
    <property type="component" value="Unassembled WGS sequence"/>
</dbReference>
<reference evidence="2" key="1">
    <citation type="submission" date="2024-05" db="EMBL/GenBank/DDBJ databases">
        <title>30 novel species of actinomycetes from the DSMZ collection.</title>
        <authorList>
            <person name="Nouioui I."/>
        </authorList>
    </citation>
    <scope>NUCLEOTIDE SEQUENCE</scope>
    <source>
        <strain evidence="2">DSM 40473</strain>
    </source>
</reference>